<evidence type="ECO:0000256" key="2">
    <source>
        <dbReference type="SAM" id="Phobius"/>
    </source>
</evidence>
<feature type="transmembrane region" description="Helical" evidence="2">
    <location>
        <begin position="188"/>
        <end position="208"/>
    </location>
</feature>
<dbReference type="Pfam" id="PF22564">
    <property type="entry name" value="HAAS"/>
    <property type="match status" value="1"/>
</dbReference>
<feature type="compositionally biased region" description="Low complexity" evidence="1">
    <location>
        <begin position="92"/>
        <end position="108"/>
    </location>
</feature>
<name>A0ABV1GGP7_9FIRM</name>
<keyword evidence="2" id="KW-0472">Membrane</keyword>
<accession>A0ABV1GGP7</accession>
<keyword evidence="2" id="KW-0812">Transmembrane</keyword>
<evidence type="ECO:0000313" key="3">
    <source>
        <dbReference type="EMBL" id="MEQ2521015.1"/>
    </source>
</evidence>
<gene>
    <name evidence="3" type="ORF">WMO24_11325</name>
</gene>
<keyword evidence="2" id="KW-1133">Transmembrane helix</keyword>
<dbReference type="RefSeq" id="WP_349216556.1">
    <property type="nucleotide sequence ID" value="NZ_JBBMFA010000101.1"/>
</dbReference>
<dbReference type="Proteomes" id="UP001477672">
    <property type="component" value="Unassembled WGS sequence"/>
</dbReference>
<evidence type="ECO:0000256" key="1">
    <source>
        <dbReference type="SAM" id="MobiDB-lite"/>
    </source>
</evidence>
<dbReference type="EMBL" id="JBBMFA010000101">
    <property type="protein sequence ID" value="MEQ2521015.1"/>
    <property type="molecule type" value="Genomic_DNA"/>
</dbReference>
<keyword evidence="4" id="KW-1185">Reference proteome</keyword>
<reference evidence="3 4" key="1">
    <citation type="submission" date="2024-03" db="EMBL/GenBank/DDBJ databases">
        <title>Human intestinal bacterial collection.</title>
        <authorList>
            <person name="Pauvert C."/>
            <person name="Hitch T.C.A."/>
            <person name="Clavel T."/>
        </authorList>
    </citation>
    <scope>NUCLEOTIDE SEQUENCE [LARGE SCALE GENOMIC DNA]</scope>
    <source>
        <strain evidence="3 4">CLA-JM-H11</strain>
    </source>
</reference>
<feature type="transmembrane region" description="Helical" evidence="2">
    <location>
        <begin position="151"/>
        <end position="176"/>
    </location>
</feature>
<feature type="region of interest" description="Disordered" evidence="1">
    <location>
        <begin position="67"/>
        <end position="108"/>
    </location>
</feature>
<sequence length="232" mass="24238">MNRQQFLEQLEAELSGLAPVERQEALKFYVEYLDEAGPENEAAVLAELGSPQKVAAIIRANLGLSDESAAPHETPKPSLTLNGPDWSRKTEQQAQSGAPGAGSAAYGGQPFPKSKNNSRVLLVLLLVFTSPLWIGILGGLFGALMGLLGGILGIFIGGISAIAGGAIALIFSLFTLVGNPADGMVSMALSMASIAIGVLLTAGCVWLLRRFVPWLVSLVRRAVQAVCGKVGK</sequence>
<comment type="caution">
    <text evidence="3">The sequence shown here is derived from an EMBL/GenBank/DDBJ whole genome shotgun (WGS) entry which is preliminary data.</text>
</comment>
<feature type="transmembrane region" description="Helical" evidence="2">
    <location>
        <begin position="120"/>
        <end position="145"/>
    </location>
</feature>
<proteinExistence type="predicted"/>
<protein>
    <submittedName>
        <fullName evidence="3">DUF1700 domain-containing protein</fullName>
    </submittedName>
</protein>
<evidence type="ECO:0000313" key="4">
    <source>
        <dbReference type="Proteomes" id="UP001477672"/>
    </source>
</evidence>
<organism evidence="3 4">
    <name type="scientific">Ruthenibacterium intestinale</name>
    <dbReference type="NCBI Taxonomy" id="3133163"/>
    <lineage>
        <taxon>Bacteria</taxon>
        <taxon>Bacillati</taxon>
        <taxon>Bacillota</taxon>
        <taxon>Clostridia</taxon>
        <taxon>Eubacteriales</taxon>
        <taxon>Oscillospiraceae</taxon>
        <taxon>Ruthenibacterium</taxon>
    </lineage>
</organism>